<dbReference type="PRINTS" id="PR00742">
    <property type="entry name" value="GLHYDRLASE35"/>
</dbReference>
<comment type="caution">
    <text evidence="11">The sequence shown here is derived from an EMBL/GenBank/DDBJ whole genome shotgun (WGS) entry which is preliminary data.</text>
</comment>
<dbReference type="Pfam" id="PF17834">
    <property type="entry name" value="GHD"/>
    <property type="match status" value="1"/>
</dbReference>
<evidence type="ECO:0000256" key="5">
    <source>
        <dbReference type="ARBA" id="ARBA00022801"/>
    </source>
</evidence>
<dbReference type="InterPro" id="IPR019801">
    <property type="entry name" value="Glyco_hydro_35_CS"/>
</dbReference>
<dbReference type="OMA" id="LWLFCVF"/>
<feature type="signal peptide" evidence="9">
    <location>
        <begin position="1"/>
        <end position="25"/>
    </location>
</feature>
<evidence type="ECO:0000256" key="3">
    <source>
        <dbReference type="ARBA" id="ARBA00012756"/>
    </source>
</evidence>
<dbReference type="PROSITE" id="PS01182">
    <property type="entry name" value="GLYCOSYL_HYDROL_F35"/>
    <property type="match status" value="1"/>
</dbReference>
<dbReference type="InterPro" id="IPR000922">
    <property type="entry name" value="Lectin_gal-bd_dom"/>
</dbReference>
<evidence type="ECO:0000313" key="11">
    <source>
        <dbReference type="EMBL" id="KAH7428539.1"/>
    </source>
</evidence>
<dbReference type="InterPro" id="IPR017853">
    <property type="entry name" value="GH"/>
</dbReference>
<dbReference type="GO" id="GO:0004565">
    <property type="term" value="F:beta-galactosidase activity"/>
    <property type="evidence" value="ECO:0007669"/>
    <property type="project" value="UniProtKB-EC"/>
</dbReference>
<dbReference type="SUPFAM" id="SSF51445">
    <property type="entry name" value="(Trans)glycosidases"/>
    <property type="match status" value="1"/>
</dbReference>
<evidence type="ECO:0000256" key="8">
    <source>
        <dbReference type="RuleBase" id="RU003679"/>
    </source>
</evidence>
<gene>
    <name evidence="11" type="ORF">KP509_09G006100</name>
</gene>
<dbReference type="FunFam" id="3.20.20.80:FF:000006">
    <property type="entry name" value="Beta-galactosidase"/>
    <property type="match status" value="1"/>
</dbReference>
<comment type="catalytic activity">
    <reaction evidence="1 7">
        <text>Hydrolysis of terminal non-reducing beta-D-galactose residues in beta-D-galactosides.</text>
        <dbReference type="EC" id="3.2.1.23"/>
    </reaction>
</comment>
<dbReference type="OrthoDB" id="1657402at2759"/>
<dbReference type="InterPro" id="IPR001944">
    <property type="entry name" value="Glycoside_Hdrlase_35"/>
</dbReference>
<dbReference type="InterPro" id="IPR043159">
    <property type="entry name" value="Lectin_gal-bd_sf"/>
</dbReference>
<dbReference type="SUPFAM" id="SSF49785">
    <property type="entry name" value="Galactose-binding domain-like"/>
    <property type="match status" value="2"/>
</dbReference>
<keyword evidence="4 9" id="KW-0732">Signal</keyword>
<dbReference type="Gene3D" id="2.60.120.260">
    <property type="entry name" value="Galactose-binding domain-like"/>
    <property type="match status" value="2"/>
</dbReference>
<dbReference type="AlphaFoldDB" id="A0A8T2U7M5"/>
<dbReference type="Pfam" id="PF01301">
    <property type="entry name" value="Glyco_hydro_35"/>
    <property type="match status" value="1"/>
</dbReference>
<dbReference type="Proteomes" id="UP000825935">
    <property type="component" value="Chromosome 9"/>
</dbReference>
<dbReference type="EC" id="3.2.1.23" evidence="3 7"/>
<comment type="similarity">
    <text evidence="2 8">Belongs to the glycosyl hydrolase 35 family.</text>
</comment>
<keyword evidence="6 7" id="KW-0326">Glycosidase</keyword>
<dbReference type="PROSITE" id="PS50228">
    <property type="entry name" value="SUEL_LECTIN"/>
    <property type="match status" value="1"/>
</dbReference>
<reference evidence="11" key="1">
    <citation type="submission" date="2021-08" db="EMBL/GenBank/DDBJ databases">
        <title>WGS assembly of Ceratopteris richardii.</title>
        <authorList>
            <person name="Marchant D.B."/>
            <person name="Chen G."/>
            <person name="Jenkins J."/>
            <person name="Shu S."/>
            <person name="Leebens-Mack J."/>
            <person name="Grimwood J."/>
            <person name="Schmutz J."/>
            <person name="Soltis P."/>
            <person name="Soltis D."/>
            <person name="Chen Z.-H."/>
        </authorList>
    </citation>
    <scope>NUCLEOTIDE SEQUENCE</scope>
    <source>
        <strain evidence="11">Whitten #5841</strain>
        <tissue evidence="11">Leaf</tissue>
    </source>
</reference>
<evidence type="ECO:0000313" key="12">
    <source>
        <dbReference type="Proteomes" id="UP000825935"/>
    </source>
</evidence>
<feature type="domain" description="SUEL-type lectin" evidence="10">
    <location>
        <begin position="771"/>
        <end position="859"/>
    </location>
</feature>
<evidence type="ECO:0000256" key="1">
    <source>
        <dbReference type="ARBA" id="ARBA00001412"/>
    </source>
</evidence>
<dbReference type="GO" id="GO:0005975">
    <property type="term" value="P:carbohydrate metabolic process"/>
    <property type="evidence" value="ECO:0007669"/>
    <property type="project" value="InterPro"/>
</dbReference>
<dbReference type="GO" id="GO:0030246">
    <property type="term" value="F:carbohydrate binding"/>
    <property type="evidence" value="ECO:0007669"/>
    <property type="project" value="InterPro"/>
</dbReference>
<evidence type="ECO:0000259" key="10">
    <source>
        <dbReference type="PROSITE" id="PS50228"/>
    </source>
</evidence>
<dbReference type="Gene3D" id="3.20.20.80">
    <property type="entry name" value="Glycosidases"/>
    <property type="match status" value="1"/>
</dbReference>
<dbReference type="EMBL" id="CM035414">
    <property type="protein sequence ID" value="KAH7428539.1"/>
    <property type="molecule type" value="Genomic_DNA"/>
</dbReference>
<evidence type="ECO:0000256" key="9">
    <source>
        <dbReference type="SAM" id="SignalP"/>
    </source>
</evidence>
<sequence>MNIKLGDFSLTLILMMFIMASTSKSISSTQSSFNYTKAEPQQRSVTYDERAIVIDGERKLLISASIHYPRSTPEMWPDLIAKAKEGGVDVIESYMFWNMHEPQRGQFVFEGRLDLIRFIRETHKAGLYFHLRIGPYACAEWNYGGFPAWLHFLEGIRLRTDNAVFKSEMERITTKIVDMVKDEKLFYWQGGPVIMAQIENEYGLINKPYEAAGKRYVKWAAKMALGLDTKVPWVMCAQKDAPDPVINTCNGFYCDHFKPNSPKKPKIWTENWTGWFLAFGGTKPRRPVEDVAFAVARFFQSGGTFQNYYMYHGGTNFERTAGGPFIATSYDYDAPVDEYGLINQPKWGHLKDLHDTLHACERPLLHGTVQHSTQGHGIVTSVYKTKEDECCAFLSNKDDKFDKQVYFRGTPYQVPAWSVSLLPDCKTVAFNTAQVKHQTTVMNMNTVEQKQVVPFYGREKSTFTWESFKEPIGIWDANKVIIYNGLKDQMNTTRDTTDYMWYITSVYSSNISVGISQLSLRSLGHSLLIFLNGEFKGHAFGSYEREKFQLQLPLKLKDGKNELAFLSTTVGLKNFGPFFDIAGTGIDGPVSLTQAKTKIDISKNQWKYQIGLLGEKLNLQSERMNLSTHWDANEELPISQPMIWYKTSFISPSGYDPVAINLESMGKGAVWVNGHGLGRYWSDYTASNLECEKCSYRGKYHAGKCSQHCGQPSQRWFHIPRAWVKPTYNLLVIFEETGGDPSQIRFVTRAPGTVCSHVSEAQPMLGTVNGTLEAPTMMIECGPNQKISSIGFASYGSPRGSCQDFTHGRCHAYESLDIVRQACIGKQQCSLSVKRMGNLIGKDPCPGRPKSLAVQALCASESRN</sequence>
<evidence type="ECO:0000256" key="7">
    <source>
        <dbReference type="RuleBase" id="RU000675"/>
    </source>
</evidence>
<evidence type="ECO:0000256" key="6">
    <source>
        <dbReference type="ARBA" id="ARBA00023295"/>
    </source>
</evidence>
<keyword evidence="5 7" id="KW-0378">Hydrolase</keyword>
<dbReference type="FunFam" id="2.60.120.260:FF:000142">
    <property type="entry name" value="Beta-galactosidase"/>
    <property type="match status" value="1"/>
</dbReference>
<proteinExistence type="inferred from homology"/>
<evidence type="ECO:0000256" key="2">
    <source>
        <dbReference type="ARBA" id="ARBA00009809"/>
    </source>
</evidence>
<dbReference type="InterPro" id="IPR048913">
    <property type="entry name" value="BetaGal_gal-bd"/>
</dbReference>
<dbReference type="InterPro" id="IPR041392">
    <property type="entry name" value="GHD"/>
</dbReference>
<accession>A0A8T2U7M5</accession>
<feature type="chain" id="PRO_5035867789" description="Beta-galactosidase" evidence="9">
    <location>
        <begin position="26"/>
        <end position="864"/>
    </location>
</feature>
<dbReference type="InterPro" id="IPR008979">
    <property type="entry name" value="Galactose-bd-like_sf"/>
</dbReference>
<dbReference type="FunFam" id="2.60.120.260:FF:000076">
    <property type="entry name" value="Beta-galactosidase"/>
    <property type="match status" value="1"/>
</dbReference>
<evidence type="ECO:0000256" key="4">
    <source>
        <dbReference type="ARBA" id="ARBA00022729"/>
    </source>
</evidence>
<dbReference type="Pfam" id="PF02140">
    <property type="entry name" value="SUEL_Lectin"/>
    <property type="match status" value="1"/>
</dbReference>
<name>A0A8T2U7M5_CERRI</name>
<organism evidence="11 12">
    <name type="scientific">Ceratopteris richardii</name>
    <name type="common">Triangle waterfern</name>
    <dbReference type="NCBI Taxonomy" id="49495"/>
    <lineage>
        <taxon>Eukaryota</taxon>
        <taxon>Viridiplantae</taxon>
        <taxon>Streptophyta</taxon>
        <taxon>Embryophyta</taxon>
        <taxon>Tracheophyta</taxon>
        <taxon>Polypodiopsida</taxon>
        <taxon>Polypodiidae</taxon>
        <taxon>Polypodiales</taxon>
        <taxon>Pteridineae</taxon>
        <taxon>Pteridaceae</taxon>
        <taxon>Parkerioideae</taxon>
        <taxon>Ceratopteris</taxon>
    </lineage>
</organism>
<dbReference type="InterPro" id="IPR031330">
    <property type="entry name" value="Gly_Hdrlase_35_cat"/>
</dbReference>
<protein>
    <recommendedName>
        <fullName evidence="3 7">Beta-galactosidase</fullName>
        <ecNumber evidence="3 7">3.2.1.23</ecNumber>
    </recommendedName>
</protein>
<dbReference type="Pfam" id="PF21467">
    <property type="entry name" value="BetaGal_gal-bd"/>
    <property type="match status" value="1"/>
</dbReference>
<dbReference type="PANTHER" id="PTHR23421">
    <property type="entry name" value="BETA-GALACTOSIDASE RELATED"/>
    <property type="match status" value="1"/>
</dbReference>
<dbReference type="CDD" id="cd22842">
    <property type="entry name" value="Gal_Rha_Lectin_BGal"/>
    <property type="match status" value="1"/>
</dbReference>
<keyword evidence="12" id="KW-1185">Reference proteome</keyword>
<dbReference type="Gene3D" id="2.60.120.740">
    <property type="match status" value="1"/>
</dbReference>